<keyword evidence="7" id="KW-0645">Protease</keyword>
<feature type="active site" evidence="6">
    <location>
        <position position="91"/>
    </location>
</feature>
<evidence type="ECO:0000313" key="9">
    <source>
        <dbReference type="EMBL" id="RBP48941.1"/>
    </source>
</evidence>
<comment type="catalytic activity">
    <reaction evidence="1 7">
        <text>Cleavage of hydrophobic, N-terminal signal or leader sequences from secreted and periplasmic proteins.</text>
        <dbReference type="EC" id="3.4.21.89"/>
    </reaction>
</comment>
<sequence>MKRFLLGMLMVVGVAALGLYVFNPSGTPSLDPRARIFGHIPYRLPATSMEPTLLAGDYIVSSTFAYIKQSPQHGDIITFRYPRDPKQVYIKRVIGLPGDMIEVRGHQVFRNDIALDEPYVQHTHEREPAGKWQVPDSMYFVLGDNRDNSADSRVWGFLPQGLVEGKAIYVWVSKQGNTGSINAGVPR</sequence>
<evidence type="ECO:0000256" key="4">
    <source>
        <dbReference type="ARBA" id="ARBA00019232"/>
    </source>
</evidence>
<organism evidence="9 10">
    <name type="scientific">Arenicella xantha</name>
    <dbReference type="NCBI Taxonomy" id="644221"/>
    <lineage>
        <taxon>Bacteria</taxon>
        <taxon>Pseudomonadati</taxon>
        <taxon>Pseudomonadota</taxon>
        <taxon>Gammaproteobacteria</taxon>
        <taxon>Arenicellales</taxon>
        <taxon>Arenicellaceae</taxon>
        <taxon>Arenicella</taxon>
    </lineage>
</organism>
<dbReference type="InterPro" id="IPR019757">
    <property type="entry name" value="Pept_S26A_signal_pept_1_Lys-AS"/>
</dbReference>
<dbReference type="AlphaFoldDB" id="A0A395JGT5"/>
<reference evidence="9 10" key="1">
    <citation type="submission" date="2018-06" db="EMBL/GenBank/DDBJ databases">
        <title>Genomic Encyclopedia of Type Strains, Phase IV (KMG-IV): sequencing the most valuable type-strain genomes for metagenomic binning, comparative biology and taxonomic classification.</title>
        <authorList>
            <person name="Goeker M."/>
        </authorList>
    </citation>
    <scope>NUCLEOTIDE SEQUENCE [LARGE SCALE GENOMIC DNA]</scope>
    <source>
        <strain evidence="9 10">DSM 24032</strain>
    </source>
</reference>
<gene>
    <name evidence="9" type="ORF">DFR28_105281</name>
</gene>
<dbReference type="RefSeq" id="WP_113955528.1">
    <property type="nucleotide sequence ID" value="NZ_QNRT01000005.1"/>
</dbReference>
<evidence type="ECO:0000256" key="7">
    <source>
        <dbReference type="RuleBase" id="RU362042"/>
    </source>
</evidence>
<dbReference type="PROSITE" id="PS00760">
    <property type="entry name" value="SPASE_I_2"/>
    <property type="match status" value="1"/>
</dbReference>
<comment type="similarity">
    <text evidence="2 7">Belongs to the peptidase S26 family.</text>
</comment>
<feature type="domain" description="Peptidase S26" evidence="8">
    <location>
        <begin position="35"/>
        <end position="171"/>
    </location>
</feature>
<dbReference type="OrthoDB" id="5986739at2"/>
<protein>
    <recommendedName>
        <fullName evidence="4 7">Signal peptidase I</fullName>
        <ecNumber evidence="3 7">3.4.21.89</ecNumber>
    </recommendedName>
</protein>
<dbReference type="NCBIfam" id="TIGR02227">
    <property type="entry name" value="sigpep_I_bact"/>
    <property type="match status" value="1"/>
</dbReference>
<comment type="caution">
    <text evidence="9">The sequence shown here is derived from an EMBL/GenBank/DDBJ whole genome shotgun (WGS) entry which is preliminary data.</text>
</comment>
<dbReference type="GO" id="GO:0016020">
    <property type="term" value="C:membrane"/>
    <property type="evidence" value="ECO:0007669"/>
    <property type="project" value="UniProtKB-SubCell"/>
</dbReference>
<dbReference type="EMBL" id="QNRT01000005">
    <property type="protein sequence ID" value="RBP48941.1"/>
    <property type="molecule type" value="Genomic_DNA"/>
</dbReference>
<evidence type="ECO:0000256" key="2">
    <source>
        <dbReference type="ARBA" id="ARBA00009370"/>
    </source>
</evidence>
<evidence type="ECO:0000313" key="10">
    <source>
        <dbReference type="Proteomes" id="UP000253083"/>
    </source>
</evidence>
<dbReference type="EC" id="3.4.21.89" evidence="3 7"/>
<keyword evidence="5 7" id="KW-0378">Hydrolase</keyword>
<dbReference type="PRINTS" id="PR00727">
    <property type="entry name" value="LEADERPTASE"/>
</dbReference>
<dbReference type="GO" id="GO:0006465">
    <property type="term" value="P:signal peptide processing"/>
    <property type="evidence" value="ECO:0007669"/>
    <property type="project" value="InterPro"/>
</dbReference>
<dbReference type="PROSITE" id="PS00761">
    <property type="entry name" value="SPASE_I_3"/>
    <property type="match status" value="1"/>
</dbReference>
<evidence type="ECO:0000256" key="3">
    <source>
        <dbReference type="ARBA" id="ARBA00013208"/>
    </source>
</evidence>
<dbReference type="InterPro" id="IPR019533">
    <property type="entry name" value="Peptidase_S26"/>
</dbReference>
<dbReference type="CDD" id="cd06530">
    <property type="entry name" value="S26_SPase_I"/>
    <property type="match status" value="1"/>
</dbReference>
<dbReference type="GO" id="GO:0004252">
    <property type="term" value="F:serine-type endopeptidase activity"/>
    <property type="evidence" value="ECO:0007669"/>
    <property type="project" value="InterPro"/>
</dbReference>
<feature type="active site" evidence="6">
    <location>
        <position position="48"/>
    </location>
</feature>
<dbReference type="InParanoid" id="A0A395JGT5"/>
<evidence type="ECO:0000256" key="1">
    <source>
        <dbReference type="ARBA" id="ARBA00000677"/>
    </source>
</evidence>
<dbReference type="InterPro" id="IPR000223">
    <property type="entry name" value="Pept_S26A_signal_pept_1"/>
</dbReference>
<dbReference type="Pfam" id="PF10502">
    <property type="entry name" value="Peptidase_S26"/>
    <property type="match status" value="1"/>
</dbReference>
<dbReference type="Proteomes" id="UP000253083">
    <property type="component" value="Unassembled WGS sequence"/>
</dbReference>
<dbReference type="SUPFAM" id="SSF51306">
    <property type="entry name" value="LexA/Signal peptidase"/>
    <property type="match status" value="1"/>
</dbReference>
<accession>A0A395JGT5</accession>
<dbReference type="InterPro" id="IPR019758">
    <property type="entry name" value="Pept_S26A_signal_pept_1_CS"/>
</dbReference>
<proteinExistence type="inferred from homology"/>
<keyword evidence="10" id="KW-1185">Reference proteome</keyword>
<dbReference type="GO" id="GO:0009003">
    <property type="term" value="F:signal peptidase activity"/>
    <property type="evidence" value="ECO:0007669"/>
    <property type="project" value="UniProtKB-EC"/>
</dbReference>
<dbReference type="PANTHER" id="PTHR43390:SF1">
    <property type="entry name" value="CHLOROPLAST PROCESSING PEPTIDASE"/>
    <property type="match status" value="1"/>
</dbReference>
<comment type="subcellular location">
    <subcellularLocation>
        <location evidence="7">Membrane</location>
        <topology evidence="7">Multi-pass membrane protein</topology>
    </subcellularLocation>
</comment>
<evidence type="ECO:0000256" key="5">
    <source>
        <dbReference type="ARBA" id="ARBA00022801"/>
    </source>
</evidence>
<evidence type="ECO:0000256" key="6">
    <source>
        <dbReference type="PIRSR" id="PIRSR600223-1"/>
    </source>
</evidence>
<dbReference type="PANTHER" id="PTHR43390">
    <property type="entry name" value="SIGNAL PEPTIDASE I"/>
    <property type="match status" value="1"/>
</dbReference>
<evidence type="ECO:0000259" key="8">
    <source>
        <dbReference type="Pfam" id="PF10502"/>
    </source>
</evidence>
<dbReference type="Gene3D" id="2.10.109.10">
    <property type="entry name" value="Umud Fragment, subunit A"/>
    <property type="match status" value="1"/>
</dbReference>
<dbReference type="InterPro" id="IPR036286">
    <property type="entry name" value="LexA/Signal_pep-like_sf"/>
</dbReference>
<name>A0A395JGT5_9GAMM</name>